<reference evidence="1" key="1">
    <citation type="journal article" date="2014" name="Front. Microbiol.">
        <title>High frequency of phylogenetically diverse reductive dehalogenase-homologous genes in deep subseafloor sedimentary metagenomes.</title>
        <authorList>
            <person name="Kawai M."/>
            <person name="Futagami T."/>
            <person name="Toyoda A."/>
            <person name="Takaki Y."/>
            <person name="Nishi S."/>
            <person name="Hori S."/>
            <person name="Arai W."/>
            <person name="Tsubouchi T."/>
            <person name="Morono Y."/>
            <person name="Uchiyama I."/>
            <person name="Ito T."/>
            <person name="Fujiyama A."/>
            <person name="Inagaki F."/>
            <person name="Takami H."/>
        </authorList>
    </citation>
    <scope>NUCLEOTIDE SEQUENCE</scope>
    <source>
        <strain evidence="1">Expedition CK06-06</strain>
    </source>
</reference>
<dbReference type="AlphaFoldDB" id="X0XNT8"/>
<dbReference type="EMBL" id="BARS01043189">
    <property type="protein sequence ID" value="GAG36967.1"/>
    <property type="molecule type" value="Genomic_DNA"/>
</dbReference>
<gene>
    <name evidence="1" type="ORF">S01H1_65424</name>
</gene>
<sequence>ADWTTPGPGRLWTMTSGLFPTAALAYYNGTRARMVDCLMSLSVAYTGGQGPIGTASVFVGSVVDAIAGAVPTTDYGNQADVSAVPLQDAAFTWGALRGFDTATLAINLTTQEFGDCNAPTGTVVSKDDTEVAFTAQLRKDDANLAYEAEQLQITDAGDQDPMSFQLGEDGVALGAATAIQHRLPEPELQEDTFGAIGSEAADSISMVGRGSTPNSQVELIFR</sequence>
<proteinExistence type="predicted"/>
<comment type="caution">
    <text evidence="1">The sequence shown here is derived from an EMBL/GenBank/DDBJ whole genome shotgun (WGS) entry which is preliminary data.</text>
</comment>
<evidence type="ECO:0000313" key="1">
    <source>
        <dbReference type="EMBL" id="GAG36967.1"/>
    </source>
</evidence>
<feature type="non-terminal residue" evidence="1">
    <location>
        <position position="1"/>
    </location>
</feature>
<accession>X0XNT8</accession>
<organism evidence="1">
    <name type="scientific">marine sediment metagenome</name>
    <dbReference type="NCBI Taxonomy" id="412755"/>
    <lineage>
        <taxon>unclassified sequences</taxon>
        <taxon>metagenomes</taxon>
        <taxon>ecological metagenomes</taxon>
    </lineage>
</organism>
<name>X0XNT8_9ZZZZ</name>
<protein>
    <submittedName>
        <fullName evidence="1">Uncharacterized protein</fullName>
    </submittedName>
</protein>